<dbReference type="AlphaFoldDB" id="X1TCA7"/>
<proteinExistence type="predicted"/>
<accession>X1TCA7</accession>
<reference evidence="1" key="1">
    <citation type="journal article" date="2014" name="Front. Microbiol.">
        <title>High frequency of phylogenetically diverse reductive dehalogenase-homologous genes in deep subseafloor sedimentary metagenomes.</title>
        <authorList>
            <person name="Kawai M."/>
            <person name="Futagami T."/>
            <person name="Toyoda A."/>
            <person name="Takaki Y."/>
            <person name="Nishi S."/>
            <person name="Hori S."/>
            <person name="Arai W."/>
            <person name="Tsubouchi T."/>
            <person name="Morono Y."/>
            <person name="Uchiyama I."/>
            <person name="Ito T."/>
            <person name="Fujiyama A."/>
            <person name="Inagaki F."/>
            <person name="Takami H."/>
        </authorList>
    </citation>
    <scope>NUCLEOTIDE SEQUENCE</scope>
    <source>
        <strain evidence="1">Expedition CK06-06</strain>
    </source>
</reference>
<name>X1TCA7_9ZZZZ</name>
<evidence type="ECO:0000313" key="1">
    <source>
        <dbReference type="EMBL" id="GAJ02894.1"/>
    </source>
</evidence>
<gene>
    <name evidence="1" type="ORF">S12H4_53371</name>
</gene>
<protein>
    <submittedName>
        <fullName evidence="1">Uncharacterized protein</fullName>
    </submittedName>
</protein>
<dbReference type="EMBL" id="BARW01033968">
    <property type="protein sequence ID" value="GAJ02894.1"/>
    <property type="molecule type" value="Genomic_DNA"/>
</dbReference>
<comment type="caution">
    <text evidence="1">The sequence shown here is derived from an EMBL/GenBank/DDBJ whole genome shotgun (WGS) entry which is preliminary data.</text>
</comment>
<sequence length="51" mass="6013">MHNCPLCGEKTFGTISEGGIHFGVCEECYQGRYQEKEEERREEVKHCLEEY</sequence>
<organism evidence="1">
    <name type="scientific">marine sediment metagenome</name>
    <dbReference type="NCBI Taxonomy" id="412755"/>
    <lineage>
        <taxon>unclassified sequences</taxon>
        <taxon>metagenomes</taxon>
        <taxon>ecological metagenomes</taxon>
    </lineage>
</organism>